<keyword evidence="4" id="KW-1185">Reference proteome</keyword>
<evidence type="ECO:0000313" key="3">
    <source>
        <dbReference type="EMBL" id="MBW0466609.1"/>
    </source>
</evidence>
<dbReference type="Pfam" id="PF22936">
    <property type="entry name" value="Pol_BBD"/>
    <property type="match status" value="1"/>
</dbReference>
<feature type="domain" description="Retrovirus-related Pol polyprotein from transposon TNT 1-94-like beta-barrel" evidence="2">
    <location>
        <begin position="109"/>
        <end position="184"/>
    </location>
</feature>
<evidence type="ECO:0000256" key="1">
    <source>
        <dbReference type="SAM" id="MobiDB-lite"/>
    </source>
</evidence>
<name>A0A9Q3BJW5_9BASI</name>
<reference evidence="3" key="1">
    <citation type="submission" date="2021-03" db="EMBL/GenBank/DDBJ databases">
        <title>Draft genome sequence of rust myrtle Austropuccinia psidii MF-1, a brazilian biotype.</title>
        <authorList>
            <person name="Quecine M.C."/>
            <person name="Pachon D.M.R."/>
            <person name="Bonatelli M.L."/>
            <person name="Correr F.H."/>
            <person name="Franceschini L.M."/>
            <person name="Leite T.F."/>
            <person name="Margarido G.R.A."/>
            <person name="Almeida C.A."/>
            <person name="Ferrarezi J.A."/>
            <person name="Labate C.A."/>
        </authorList>
    </citation>
    <scope>NUCLEOTIDE SEQUENCE</scope>
    <source>
        <strain evidence="3">MF-1</strain>
    </source>
</reference>
<sequence>MQGRKEISSLDDTWEVMRKFLQRSESNTNPNNPALISSKPNSNPNQNQQKQRKSDGDYPRCTPGWHNPLTRHDERECSFLKGDKNTKRNQKTINSLIESTNKLSHNSILLDSGATTSMFNNPKIVTKISKLPQTIELADGSTILASGTGTVWIEIPHCFLDLSDFLLVENLLSNLISLGKILKPNYKRLSYENKDFQVCDQNNNLIVRGSFK</sequence>
<protein>
    <recommendedName>
        <fullName evidence="2">Retrovirus-related Pol polyprotein from transposon TNT 1-94-like beta-barrel domain-containing protein</fullName>
    </recommendedName>
</protein>
<accession>A0A9Q3BJW5</accession>
<evidence type="ECO:0000259" key="2">
    <source>
        <dbReference type="Pfam" id="PF22936"/>
    </source>
</evidence>
<evidence type="ECO:0000313" key="4">
    <source>
        <dbReference type="Proteomes" id="UP000765509"/>
    </source>
</evidence>
<dbReference type="Proteomes" id="UP000765509">
    <property type="component" value="Unassembled WGS sequence"/>
</dbReference>
<comment type="caution">
    <text evidence="3">The sequence shown here is derived from an EMBL/GenBank/DDBJ whole genome shotgun (WGS) entry which is preliminary data.</text>
</comment>
<dbReference type="AlphaFoldDB" id="A0A9Q3BJW5"/>
<feature type="compositionally biased region" description="Polar residues" evidence="1">
    <location>
        <begin position="23"/>
        <end position="35"/>
    </location>
</feature>
<feature type="region of interest" description="Disordered" evidence="1">
    <location>
        <begin position="18"/>
        <end position="69"/>
    </location>
</feature>
<gene>
    <name evidence="3" type="ORF">O181_006324</name>
</gene>
<dbReference type="OrthoDB" id="7920740at2759"/>
<organism evidence="3 4">
    <name type="scientific">Austropuccinia psidii MF-1</name>
    <dbReference type="NCBI Taxonomy" id="1389203"/>
    <lineage>
        <taxon>Eukaryota</taxon>
        <taxon>Fungi</taxon>
        <taxon>Dikarya</taxon>
        <taxon>Basidiomycota</taxon>
        <taxon>Pucciniomycotina</taxon>
        <taxon>Pucciniomycetes</taxon>
        <taxon>Pucciniales</taxon>
        <taxon>Sphaerophragmiaceae</taxon>
        <taxon>Austropuccinia</taxon>
    </lineage>
</organism>
<dbReference type="InterPro" id="IPR054722">
    <property type="entry name" value="PolX-like_BBD"/>
</dbReference>
<dbReference type="EMBL" id="AVOT02001342">
    <property type="protein sequence ID" value="MBW0466609.1"/>
    <property type="molecule type" value="Genomic_DNA"/>
</dbReference>
<feature type="compositionally biased region" description="Low complexity" evidence="1">
    <location>
        <begin position="37"/>
        <end position="49"/>
    </location>
</feature>
<proteinExistence type="predicted"/>